<dbReference type="PANTHER" id="PTHR46638:SF1">
    <property type="entry name" value="CORRINOID ADENOSYLTRANSFERASE"/>
    <property type="match status" value="1"/>
</dbReference>
<dbReference type="RefSeq" id="WP_246140274.1">
    <property type="nucleotide sequence ID" value="NZ_VNIB01000024.1"/>
</dbReference>
<dbReference type="EMBL" id="VNIB01000024">
    <property type="protein sequence ID" value="TYO95030.1"/>
    <property type="molecule type" value="Genomic_DNA"/>
</dbReference>
<dbReference type="SUPFAM" id="SSF52540">
    <property type="entry name" value="P-loop containing nucleoside triphosphate hydrolases"/>
    <property type="match status" value="1"/>
</dbReference>
<dbReference type="Proteomes" id="UP000324159">
    <property type="component" value="Unassembled WGS sequence"/>
</dbReference>
<proteinExistence type="inferred from homology"/>
<sequence>MTLVIAGDGKGKTISDLGMALRAWGAGLRVCIIQFIKGTTYAGEWGGIKKMGSRVELIATGMGFCLPNASRASQAEHRKRSQAAIQLVHEKMASGHFDLLDS</sequence>
<comment type="pathway">
    <text evidence="1">Cofactor biosynthesis; adenosylcobalamin biosynthesis; adenosylcobalamin from cob(II)yrinate a,c-diamide: step 2/7.</text>
</comment>
<comment type="caution">
    <text evidence="10">The sequence shown here is derived from an EMBL/GenBank/DDBJ whole genome shotgun (WGS) entry which is preliminary data.</text>
</comment>
<organism evidence="10 11">
    <name type="scientific">Geothermobacter ehrlichii</name>
    <dbReference type="NCBI Taxonomy" id="213224"/>
    <lineage>
        <taxon>Bacteria</taxon>
        <taxon>Pseudomonadati</taxon>
        <taxon>Thermodesulfobacteriota</taxon>
        <taxon>Desulfuromonadia</taxon>
        <taxon>Desulfuromonadales</taxon>
        <taxon>Geothermobacteraceae</taxon>
        <taxon>Geothermobacter</taxon>
    </lineage>
</organism>
<dbReference type="Pfam" id="PF02572">
    <property type="entry name" value="CobA_CobO_BtuR"/>
    <property type="match status" value="1"/>
</dbReference>
<accession>A0A5D3WG74</accession>
<comment type="function">
    <text evidence="4">Required for both de novo synthesis of the corrin ring for the assimilation of exogenous corrinoids. Participates in the adenosylation of a variety of incomplete and complete corrinoids.</text>
</comment>
<dbReference type="PANTHER" id="PTHR46638">
    <property type="entry name" value="CORRINOID ADENOSYLTRANSFERASE"/>
    <property type="match status" value="1"/>
</dbReference>
<evidence type="ECO:0000256" key="6">
    <source>
        <dbReference type="ARBA" id="ARBA00033334"/>
    </source>
</evidence>
<evidence type="ECO:0000256" key="1">
    <source>
        <dbReference type="ARBA" id="ARBA00005121"/>
    </source>
</evidence>
<evidence type="ECO:0000256" key="7">
    <source>
        <dbReference type="ARBA" id="ARBA00033354"/>
    </source>
</evidence>
<dbReference type="GO" id="GO:0009236">
    <property type="term" value="P:cobalamin biosynthetic process"/>
    <property type="evidence" value="ECO:0007669"/>
    <property type="project" value="UniProtKB-UniPathway"/>
</dbReference>
<protein>
    <recommendedName>
        <fullName evidence="3">corrinoid adenosyltransferase</fullName>
        <ecNumber evidence="3">2.5.1.17</ecNumber>
    </recommendedName>
    <alternativeName>
        <fullName evidence="5">Cob(II)alamin adenosyltransferase</fullName>
    </alternativeName>
    <alternativeName>
        <fullName evidence="7">Cob(II)yrinic acid a,c-diamide adenosyltransferase</fullName>
    </alternativeName>
    <alternativeName>
        <fullName evidence="6">Cobinamide/cobalamin adenosyltransferase</fullName>
    </alternativeName>
</protein>
<comment type="similarity">
    <text evidence="2">Belongs to the Cob(I)alamin adenosyltransferase family.</text>
</comment>
<keyword evidence="11" id="KW-1185">Reference proteome</keyword>
<name>A0A5D3WG74_9BACT</name>
<dbReference type="InterPro" id="IPR003724">
    <property type="entry name" value="CblAdoTrfase_CobA"/>
</dbReference>
<dbReference type="EC" id="2.5.1.17" evidence="3"/>
<comment type="catalytic activity">
    <reaction evidence="9">
        <text>2 cob(II)alamin + reduced [electron-transfer flavoprotein] + 2 ATP = 2 adenosylcob(III)alamin + 2 triphosphate + oxidized [electron-transfer flavoprotein] + 3 H(+)</text>
        <dbReference type="Rhea" id="RHEA:28671"/>
        <dbReference type="Rhea" id="RHEA-COMP:10685"/>
        <dbReference type="Rhea" id="RHEA-COMP:10686"/>
        <dbReference type="ChEBI" id="CHEBI:15378"/>
        <dbReference type="ChEBI" id="CHEBI:16304"/>
        <dbReference type="ChEBI" id="CHEBI:18036"/>
        <dbReference type="ChEBI" id="CHEBI:18408"/>
        <dbReference type="ChEBI" id="CHEBI:30616"/>
        <dbReference type="ChEBI" id="CHEBI:57692"/>
        <dbReference type="ChEBI" id="CHEBI:58307"/>
        <dbReference type="EC" id="2.5.1.17"/>
    </reaction>
</comment>
<dbReference type="GO" id="GO:0008817">
    <property type="term" value="F:corrinoid adenosyltransferase activity"/>
    <property type="evidence" value="ECO:0007669"/>
    <property type="project" value="UniProtKB-EC"/>
</dbReference>
<comment type="catalytic activity">
    <reaction evidence="8">
        <text>2 cob(II)yrinate a,c diamide + reduced [electron-transfer flavoprotein] + 2 ATP = 2 adenosylcob(III)yrinate a,c-diamide + 2 triphosphate + oxidized [electron-transfer flavoprotein] + 3 H(+)</text>
        <dbReference type="Rhea" id="RHEA:11528"/>
        <dbReference type="Rhea" id="RHEA-COMP:10685"/>
        <dbReference type="Rhea" id="RHEA-COMP:10686"/>
        <dbReference type="ChEBI" id="CHEBI:15378"/>
        <dbReference type="ChEBI" id="CHEBI:18036"/>
        <dbReference type="ChEBI" id="CHEBI:30616"/>
        <dbReference type="ChEBI" id="CHEBI:57692"/>
        <dbReference type="ChEBI" id="CHEBI:58307"/>
        <dbReference type="ChEBI" id="CHEBI:58503"/>
        <dbReference type="ChEBI" id="CHEBI:58537"/>
        <dbReference type="EC" id="2.5.1.17"/>
    </reaction>
</comment>
<dbReference type="InterPro" id="IPR027417">
    <property type="entry name" value="P-loop_NTPase"/>
</dbReference>
<evidence type="ECO:0000313" key="11">
    <source>
        <dbReference type="Proteomes" id="UP000324159"/>
    </source>
</evidence>
<evidence type="ECO:0000256" key="3">
    <source>
        <dbReference type="ARBA" id="ARBA00012454"/>
    </source>
</evidence>
<gene>
    <name evidence="10" type="ORF">EDC39_1244</name>
</gene>
<evidence type="ECO:0000256" key="2">
    <source>
        <dbReference type="ARBA" id="ARBA00007487"/>
    </source>
</evidence>
<evidence type="ECO:0000313" key="10">
    <source>
        <dbReference type="EMBL" id="TYO95030.1"/>
    </source>
</evidence>
<keyword evidence="10" id="KW-0808">Transferase</keyword>
<dbReference type="GO" id="GO:0005524">
    <property type="term" value="F:ATP binding"/>
    <property type="evidence" value="ECO:0007669"/>
    <property type="project" value="InterPro"/>
</dbReference>
<reference evidence="10 11" key="1">
    <citation type="submission" date="2019-07" db="EMBL/GenBank/DDBJ databases">
        <title>Genomic Encyclopedia of Type Strains, Phase IV (KMG-IV): sequencing the most valuable type-strain genomes for metagenomic binning, comparative biology and taxonomic classification.</title>
        <authorList>
            <person name="Goeker M."/>
        </authorList>
    </citation>
    <scope>NUCLEOTIDE SEQUENCE [LARGE SCALE GENOMIC DNA]</scope>
    <source>
        <strain evidence="10 11">SS015</strain>
    </source>
</reference>
<evidence type="ECO:0000256" key="8">
    <source>
        <dbReference type="ARBA" id="ARBA00048555"/>
    </source>
</evidence>
<dbReference type="Gene3D" id="3.40.50.300">
    <property type="entry name" value="P-loop containing nucleotide triphosphate hydrolases"/>
    <property type="match status" value="1"/>
</dbReference>
<evidence type="ECO:0000256" key="5">
    <source>
        <dbReference type="ARBA" id="ARBA00031529"/>
    </source>
</evidence>
<dbReference type="UniPathway" id="UPA00148">
    <property type="reaction ID" value="UER00233"/>
</dbReference>
<evidence type="ECO:0000256" key="9">
    <source>
        <dbReference type="ARBA" id="ARBA00048692"/>
    </source>
</evidence>
<dbReference type="AlphaFoldDB" id="A0A5D3WG74"/>
<evidence type="ECO:0000256" key="4">
    <source>
        <dbReference type="ARBA" id="ARBA00024929"/>
    </source>
</evidence>